<evidence type="ECO:0000256" key="4">
    <source>
        <dbReference type="ARBA" id="ARBA00022741"/>
    </source>
</evidence>
<dbReference type="InterPro" id="IPR009000">
    <property type="entry name" value="Transl_B-barrel_sf"/>
</dbReference>
<dbReference type="Gene3D" id="3.40.50.300">
    <property type="entry name" value="P-loop containing nucleotide triphosphate hydrolases"/>
    <property type="match status" value="1"/>
</dbReference>
<dbReference type="InterPro" id="IPR027417">
    <property type="entry name" value="P-loop_NTPase"/>
</dbReference>
<dbReference type="SUPFAM" id="SSF52540">
    <property type="entry name" value="P-loop containing nucleoside triphosphate hydrolases"/>
    <property type="match status" value="1"/>
</dbReference>
<dbReference type="Gene3D" id="2.40.30.10">
    <property type="entry name" value="Translation factors"/>
    <property type="match status" value="2"/>
</dbReference>
<dbReference type="InterPro" id="IPR004161">
    <property type="entry name" value="EFTu-like_2"/>
</dbReference>
<dbReference type="PANTHER" id="PTHR43721:SF36">
    <property type="entry name" value="ELONGATION FACTOR TU, MITOCHONDRIAL"/>
    <property type="match status" value="1"/>
</dbReference>
<dbReference type="SUPFAM" id="SSF50465">
    <property type="entry name" value="EF-Tu/eEF-1alpha/eIF2-gamma C-terminal domain"/>
    <property type="match status" value="1"/>
</dbReference>
<keyword evidence="8" id="KW-0342">GTP-binding</keyword>
<dbReference type="PRINTS" id="PR00315">
    <property type="entry name" value="ELONGATNFCT"/>
</dbReference>
<evidence type="ECO:0000256" key="6">
    <source>
        <dbReference type="ARBA" id="ARBA00022917"/>
    </source>
</evidence>
<dbReference type="AlphaFoldDB" id="A0A6S7FQB4"/>
<dbReference type="InterPro" id="IPR033720">
    <property type="entry name" value="EFTU_2"/>
</dbReference>
<dbReference type="InterPro" id="IPR004160">
    <property type="entry name" value="Transl_elong_EFTu/EF1A_C"/>
</dbReference>
<evidence type="ECO:0000256" key="3">
    <source>
        <dbReference type="ARBA" id="ARBA00017898"/>
    </source>
</evidence>
<dbReference type="Pfam" id="PF00009">
    <property type="entry name" value="GTP_EFTU"/>
    <property type="match status" value="1"/>
</dbReference>
<reference evidence="10" key="1">
    <citation type="submission" date="2020-04" db="EMBL/GenBank/DDBJ databases">
        <authorList>
            <person name="Alioto T."/>
            <person name="Alioto T."/>
            <person name="Gomez Garrido J."/>
        </authorList>
    </citation>
    <scope>NUCLEOTIDE SEQUENCE</scope>
    <source>
        <strain evidence="10">A484AB</strain>
    </source>
</reference>
<dbReference type="EMBL" id="CACRXK020000165">
    <property type="protein sequence ID" value="CAB3979072.1"/>
    <property type="molecule type" value="Genomic_DNA"/>
</dbReference>
<evidence type="ECO:0000256" key="9">
    <source>
        <dbReference type="ARBA" id="ARBA00051990"/>
    </source>
</evidence>
<comment type="caution">
    <text evidence="10">The sequence shown here is derived from an EMBL/GenBank/DDBJ whole genome shotgun (WGS) entry which is preliminary data.</text>
</comment>
<dbReference type="PANTHER" id="PTHR43721">
    <property type="entry name" value="ELONGATION FACTOR TU-RELATED"/>
    <property type="match status" value="1"/>
</dbReference>
<dbReference type="GO" id="GO:0005739">
    <property type="term" value="C:mitochondrion"/>
    <property type="evidence" value="ECO:0007669"/>
    <property type="project" value="UniProtKB-SubCell"/>
</dbReference>
<dbReference type="GO" id="GO:0003746">
    <property type="term" value="F:translation elongation factor activity"/>
    <property type="evidence" value="ECO:0007669"/>
    <property type="project" value="UniProtKB-KW"/>
</dbReference>
<keyword evidence="7" id="KW-0496">Mitochondrion</keyword>
<dbReference type="PROSITE" id="PS51722">
    <property type="entry name" value="G_TR_2"/>
    <property type="match status" value="1"/>
</dbReference>
<sequence length="311" mass="34111">MLCFCQNMITGAAQMDGAILVVAATDGQMPQTREHLLLANQVGVKKLVVYVNKADMVEDPEMLELVELELNELLPTFGYDEDTPIIIGSALCALEDRNPEIGLESVKKLLEAVDSYIPTPPRDLDKPFLMPVEDVYSIAGRGTVVTGRIERGVVKKGDEVQFVGHKSGTKTVVTGLEMFHKTLDRGEAGDNLGALVRGIKRDEVKRGVVLCVPGSVTSHFKFQAEVYILKKEEGGRHKPFVTNYTPQMFVRTGDVAATITLPDDKQFVMPGENANLSFELMWDMPLEVGLRFTLREGSKTVGTGVVTKLGD</sequence>
<dbReference type="Proteomes" id="UP001152795">
    <property type="component" value="Unassembled WGS sequence"/>
</dbReference>
<dbReference type="NCBIfam" id="NF000766">
    <property type="entry name" value="PRK00049.1"/>
    <property type="match status" value="1"/>
</dbReference>
<dbReference type="GO" id="GO:0003924">
    <property type="term" value="F:GTPase activity"/>
    <property type="evidence" value="ECO:0007669"/>
    <property type="project" value="InterPro"/>
</dbReference>
<dbReference type="CDD" id="cd03697">
    <property type="entry name" value="EFTU_II"/>
    <property type="match status" value="1"/>
</dbReference>
<comment type="catalytic activity">
    <reaction evidence="9">
        <text>GTP + H2O = GDP + phosphate + H(+)</text>
        <dbReference type="Rhea" id="RHEA:19669"/>
        <dbReference type="ChEBI" id="CHEBI:15377"/>
        <dbReference type="ChEBI" id="CHEBI:15378"/>
        <dbReference type="ChEBI" id="CHEBI:37565"/>
        <dbReference type="ChEBI" id="CHEBI:43474"/>
        <dbReference type="ChEBI" id="CHEBI:58189"/>
        <dbReference type="EC" id="3.6.5.3"/>
    </reaction>
    <physiologicalReaction direction="left-to-right" evidence="9">
        <dbReference type="Rhea" id="RHEA:19670"/>
    </physiologicalReaction>
</comment>
<evidence type="ECO:0000256" key="8">
    <source>
        <dbReference type="ARBA" id="ARBA00023134"/>
    </source>
</evidence>
<evidence type="ECO:0000313" key="10">
    <source>
        <dbReference type="EMBL" id="CAB3979072.1"/>
    </source>
</evidence>
<protein>
    <recommendedName>
        <fullName evidence="3">Elongation factor Tu, mitochondrial</fullName>
    </recommendedName>
</protein>
<evidence type="ECO:0000256" key="5">
    <source>
        <dbReference type="ARBA" id="ARBA00022768"/>
    </source>
</evidence>
<dbReference type="Pfam" id="PF03144">
    <property type="entry name" value="GTP_EFTU_D2"/>
    <property type="match status" value="1"/>
</dbReference>
<dbReference type="OrthoDB" id="2067at2759"/>
<name>A0A6S7FQB4_PARCT</name>
<dbReference type="GO" id="GO:0070125">
    <property type="term" value="P:mitochondrial translational elongation"/>
    <property type="evidence" value="ECO:0007669"/>
    <property type="project" value="TreeGrafter"/>
</dbReference>
<dbReference type="InterPro" id="IPR009001">
    <property type="entry name" value="Transl_elong_EF1A/Init_IF2_C"/>
</dbReference>
<accession>A0A6S7FQB4</accession>
<organism evidence="10 11">
    <name type="scientific">Paramuricea clavata</name>
    <name type="common">Red gorgonian</name>
    <name type="synonym">Violescent sea-whip</name>
    <dbReference type="NCBI Taxonomy" id="317549"/>
    <lineage>
        <taxon>Eukaryota</taxon>
        <taxon>Metazoa</taxon>
        <taxon>Cnidaria</taxon>
        <taxon>Anthozoa</taxon>
        <taxon>Octocorallia</taxon>
        <taxon>Malacalcyonacea</taxon>
        <taxon>Plexauridae</taxon>
        <taxon>Paramuricea</taxon>
    </lineage>
</organism>
<keyword evidence="6" id="KW-0648">Protein biosynthesis</keyword>
<dbReference type="NCBIfam" id="NF009373">
    <property type="entry name" value="PRK12736.1"/>
    <property type="match status" value="1"/>
</dbReference>
<evidence type="ECO:0000313" key="11">
    <source>
        <dbReference type="Proteomes" id="UP001152795"/>
    </source>
</evidence>
<comment type="similarity">
    <text evidence="2">Belongs to the TRAFAC class translation factor GTPase superfamily. Classic translation factor GTPase family. EF-Tu/EF-1A subfamily.</text>
</comment>
<dbReference type="FunFam" id="2.40.30.10:FF:000001">
    <property type="entry name" value="Elongation factor Tu"/>
    <property type="match status" value="1"/>
</dbReference>
<dbReference type="CDD" id="cd03707">
    <property type="entry name" value="EFTU_III"/>
    <property type="match status" value="1"/>
</dbReference>
<dbReference type="Pfam" id="PF03143">
    <property type="entry name" value="GTP_EFTU_D3"/>
    <property type="match status" value="1"/>
</dbReference>
<proteinExistence type="inferred from homology"/>
<comment type="subcellular location">
    <subcellularLocation>
        <location evidence="1">Mitochondrion</location>
    </subcellularLocation>
</comment>
<keyword evidence="5 10" id="KW-0251">Elongation factor</keyword>
<evidence type="ECO:0000256" key="2">
    <source>
        <dbReference type="ARBA" id="ARBA00007249"/>
    </source>
</evidence>
<dbReference type="SUPFAM" id="SSF50447">
    <property type="entry name" value="Translation proteins"/>
    <property type="match status" value="1"/>
</dbReference>
<dbReference type="GO" id="GO:0005525">
    <property type="term" value="F:GTP binding"/>
    <property type="evidence" value="ECO:0007669"/>
    <property type="project" value="UniProtKB-KW"/>
</dbReference>
<gene>
    <name evidence="10" type="ORF">PACLA_8A016186</name>
</gene>
<evidence type="ECO:0000256" key="7">
    <source>
        <dbReference type="ARBA" id="ARBA00023128"/>
    </source>
</evidence>
<dbReference type="InterPro" id="IPR000795">
    <property type="entry name" value="T_Tr_GTP-bd_dom"/>
</dbReference>
<keyword evidence="4" id="KW-0547">Nucleotide-binding</keyword>
<keyword evidence="11" id="KW-1185">Reference proteome</keyword>
<dbReference type="InterPro" id="IPR050055">
    <property type="entry name" value="EF-Tu_GTPase"/>
</dbReference>
<evidence type="ECO:0000256" key="1">
    <source>
        <dbReference type="ARBA" id="ARBA00004173"/>
    </source>
</evidence>